<keyword evidence="10" id="KW-1185">Reference proteome</keyword>
<gene>
    <name evidence="9" type="ORF">P170DRAFT_469276</name>
</gene>
<dbReference type="InterPro" id="IPR052337">
    <property type="entry name" value="SAT4-like"/>
</dbReference>
<dbReference type="AlphaFoldDB" id="A0A2I2GLN9"/>
<dbReference type="OrthoDB" id="5342292at2759"/>
<feature type="domain" description="Rhodopsin" evidence="8">
    <location>
        <begin position="50"/>
        <end position="288"/>
    </location>
</feature>
<feature type="region of interest" description="Disordered" evidence="6">
    <location>
        <begin position="319"/>
        <end position="359"/>
    </location>
</feature>
<keyword evidence="2 7" id="KW-0812">Transmembrane</keyword>
<keyword evidence="3 7" id="KW-1133">Transmembrane helix</keyword>
<feature type="transmembrane region" description="Helical" evidence="7">
    <location>
        <begin position="66"/>
        <end position="88"/>
    </location>
</feature>
<evidence type="ECO:0000256" key="5">
    <source>
        <dbReference type="ARBA" id="ARBA00038359"/>
    </source>
</evidence>
<dbReference type="Pfam" id="PF20684">
    <property type="entry name" value="Fung_rhodopsin"/>
    <property type="match status" value="1"/>
</dbReference>
<dbReference type="RefSeq" id="XP_024709093.1">
    <property type="nucleotide sequence ID" value="XM_024852613.1"/>
</dbReference>
<comment type="caution">
    <text evidence="9">The sequence shown here is derived from an EMBL/GenBank/DDBJ whole genome shotgun (WGS) entry which is preliminary data.</text>
</comment>
<dbReference type="STRING" id="1392250.A0A2I2GLN9"/>
<feature type="transmembrane region" description="Helical" evidence="7">
    <location>
        <begin position="188"/>
        <end position="213"/>
    </location>
</feature>
<reference evidence="9 10" key="1">
    <citation type="submission" date="2016-12" db="EMBL/GenBank/DDBJ databases">
        <title>The genomes of Aspergillus section Nigri reveals drivers in fungal speciation.</title>
        <authorList>
            <consortium name="DOE Joint Genome Institute"/>
            <person name="Vesth T.C."/>
            <person name="Nybo J."/>
            <person name="Theobald S."/>
            <person name="Brandl J."/>
            <person name="Frisvad J.C."/>
            <person name="Nielsen K.F."/>
            <person name="Lyhne E.K."/>
            <person name="Kogle M.E."/>
            <person name="Kuo A."/>
            <person name="Riley R."/>
            <person name="Clum A."/>
            <person name="Nolan M."/>
            <person name="Lipzen A."/>
            <person name="Salamov A."/>
            <person name="Henrissat B."/>
            <person name="Wiebenga A."/>
            <person name="De Vries R.P."/>
            <person name="Grigoriev I.V."/>
            <person name="Mortensen U.H."/>
            <person name="Andersen M.R."/>
            <person name="Baker S.E."/>
        </authorList>
    </citation>
    <scope>NUCLEOTIDE SEQUENCE [LARGE SCALE GENOMIC DNA]</scope>
    <source>
        <strain evidence="9 10">IBT 23096</strain>
    </source>
</reference>
<evidence type="ECO:0000256" key="4">
    <source>
        <dbReference type="ARBA" id="ARBA00023136"/>
    </source>
</evidence>
<name>A0A2I2GLN9_9EURO</name>
<dbReference type="GeneID" id="36560311"/>
<evidence type="ECO:0000256" key="6">
    <source>
        <dbReference type="SAM" id="MobiDB-lite"/>
    </source>
</evidence>
<dbReference type="PANTHER" id="PTHR33048">
    <property type="entry name" value="PTH11-LIKE INTEGRAL MEMBRANE PROTEIN (AFU_ORTHOLOGUE AFUA_5G11245)"/>
    <property type="match status" value="1"/>
</dbReference>
<feature type="transmembrane region" description="Helical" evidence="7">
    <location>
        <begin position="35"/>
        <end position="54"/>
    </location>
</feature>
<accession>A0A2I2GLN9</accession>
<dbReference type="Proteomes" id="UP000234275">
    <property type="component" value="Unassembled WGS sequence"/>
</dbReference>
<dbReference type="EMBL" id="MSFO01000001">
    <property type="protein sequence ID" value="PLB53791.1"/>
    <property type="molecule type" value="Genomic_DNA"/>
</dbReference>
<evidence type="ECO:0000256" key="1">
    <source>
        <dbReference type="ARBA" id="ARBA00004141"/>
    </source>
</evidence>
<evidence type="ECO:0000313" key="9">
    <source>
        <dbReference type="EMBL" id="PLB53791.1"/>
    </source>
</evidence>
<keyword evidence="4 7" id="KW-0472">Membrane</keyword>
<feature type="transmembrane region" description="Helical" evidence="7">
    <location>
        <begin position="108"/>
        <end position="133"/>
    </location>
</feature>
<dbReference type="InterPro" id="IPR049326">
    <property type="entry name" value="Rhodopsin_dom_fungi"/>
</dbReference>
<protein>
    <recommendedName>
        <fullName evidence="8">Rhodopsin domain-containing protein</fullName>
    </recommendedName>
</protein>
<feature type="transmembrane region" description="Helical" evidence="7">
    <location>
        <begin position="145"/>
        <end position="168"/>
    </location>
</feature>
<evidence type="ECO:0000256" key="7">
    <source>
        <dbReference type="SAM" id="Phobius"/>
    </source>
</evidence>
<evidence type="ECO:0000259" key="8">
    <source>
        <dbReference type="Pfam" id="PF20684"/>
    </source>
</evidence>
<dbReference type="PANTHER" id="PTHR33048:SF124">
    <property type="entry name" value="INTEGRAL MEMBRANE PROTEIN"/>
    <property type="match status" value="1"/>
</dbReference>
<dbReference type="GO" id="GO:0016020">
    <property type="term" value="C:membrane"/>
    <property type="evidence" value="ECO:0007669"/>
    <property type="project" value="UniProtKB-SubCell"/>
</dbReference>
<sequence length="359" mass="40150">MHNGTDSDAAAMPAPEGEVADFSHPYRYLHTANKVVVIVGLVLSTICLLVRCYTRVTVMRKLLLDDVILVISWVFAVATQALLLYGYSHAGIGIHEWDLREDEHIKSLRVLVAGALLYAPAMGLSKLAIIALYYRFSELRTAWKVTIIGMAIFVTSYLLVIEFLFLFGCRPVAKAWDDEVAGSCVDRTSIFMTGAVASVFTDIILLIIPVPVVARLQMSRRKKAWIFMILLLGSLSVVTSALRIAAIIPLFHSKDQTYLFGKVSLWINVECNLVIICAALPSFRQILRLHDVGSNGKIRRPQRTTSTYHLRNARREHGFTNLSTDMEMDDSASHSRSHPPSRGDETSYTEPVRTRETPK</sequence>
<feature type="transmembrane region" description="Helical" evidence="7">
    <location>
        <begin position="225"/>
        <end position="251"/>
    </location>
</feature>
<dbReference type="VEuPathDB" id="FungiDB:P170DRAFT_469276"/>
<comment type="subcellular location">
    <subcellularLocation>
        <location evidence="1">Membrane</location>
        <topology evidence="1">Multi-pass membrane protein</topology>
    </subcellularLocation>
</comment>
<comment type="similarity">
    <text evidence="5">Belongs to the SAT4 family.</text>
</comment>
<evidence type="ECO:0000256" key="3">
    <source>
        <dbReference type="ARBA" id="ARBA00022989"/>
    </source>
</evidence>
<organism evidence="9 10">
    <name type="scientific">Aspergillus steynii IBT 23096</name>
    <dbReference type="NCBI Taxonomy" id="1392250"/>
    <lineage>
        <taxon>Eukaryota</taxon>
        <taxon>Fungi</taxon>
        <taxon>Dikarya</taxon>
        <taxon>Ascomycota</taxon>
        <taxon>Pezizomycotina</taxon>
        <taxon>Eurotiomycetes</taxon>
        <taxon>Eurotiomycetidae</taxon>
        <taxon>Eurotiales</taxon>
        <taxon>Aspergillaceae</taxon>
        <taxon>Aspergillus</taxon>
        <taxon>Aspergillus subgen. Circumdati</taxon>
    </lineage>
</organism>
<evidence type="ECO:0000313" key="10">
    <source>
        <dbReference type="Proteomes" id="UP000234275"/>
    </source>
</evidence>
<evidence type="ECO:0000256" key="2">
    <source>
        <dbReference type="ARBA" id="ARBA00022692"/>
    </source>
</evidence>
<proteinExistence type="inferred from homology"/>